<sequence>MGAQLALEANLPFAADEFFDSCVLQSADLSPHKLKDTRRAIRVVGVLFYLGALHGAFAAIVCGLMSIGLAANGPVATESSATLGWFDLGLLSVFWACWCVLLTSVAWGLRRFDRQSANWAKGISILLLLAVPAGTVVGVVFLISLHNRFAKHLWESGGLILDEADEFPAVADRPREQKSSVFPVVLLLMVLLVSGLLGLLILA</sequence>
<dbReference type="EMBL" id="JAMXLR010000026">
    <property type="protein sequence ID" value="MCO6043830.1"/>
    <property type="molecule type" value="Genomic_DNA"/>
</dbReference>
<evidence type="ECO:0000313" key="3">
    <source>
        <dbReference type="Proteomes" id="UP001155241"/>
    </source>
</evidence>
<evidence type="ECO:0000313" key="2">
    <source>
        <dbReference type="EMBL" id="MCO6043830.1"/>
    </source>
</evidence>
<keyword evidence="1" id="KW-0472">Membrane</keyword>
<feature type="transmembrane region" description="Helical" evidence="1">
    <location>
        <begin position="181"/>
        <end position="202"/>
    </location>
</feature>
<keyword evidence="1" id="KW-1133">Transmembrane helix</keyword>
<organism evidence="2 3">
    <name type="scientific">Aeoliella straminimaris</name>
    <dbReference type="NCBI Taxonomy" id="2954799"/>
    <lineage>
        <taxon>Bacteria</taxon>
        <taxon>Pseudomonadati</taxon>
        <taxon>Planctomycetota</taxon>
        <taxon>Planctomycetia</taxon>
        <taxon>Pirellulales</taxon>
        <taxon>Lacipirellulaceae</taxon>
        <taxon>Aeoliella</taxon>
    </lineage>
</organism>
<keyword evidence="3" id="KW-1185">Reference proteome</keyword>
<reference evidence="2" key="1">
    <citation type="submission" date="2022-06" db="EMBL/GenBank/DDBJ databases">
        <title>Aeoliella straminimaris, a novel planctomycete from sediments.</title>
        <authorList>
            <person name="Vitorino I.R."/>
            <person name="Lage O.M."/>
        </authorList>
    </citation>
    <scope>NUCLEOTIDE SEQUENCE</scope>
    <source>
        <strain evidence="2">ICT_H6.2</strain>
    </source>
</reference>
<protein>
    <submittedName>
        <fullName evidence="2">Uncharacterized protein</fullName>
    </submittedName>
</protein>
<accession>A0A9X2F7T7</accession>
<gene>
    <name evidence="2" type="ORF">NG895_07910</name>
</gene>
<feature type="transmembrane region" description="Helical" evidence="1">
    <location>
        <begin position="43"/>
        <end position="68"/>
    </location>
</feature>
<proteinExistence type="predicted"/>
<evidence type="ECO:0000256" key="1">
    <source>
        <dbReference type="SAM" id="Phobius"/>
    </source>
</evidence>
<name>A0A9X2F7T7_9BACT</name>
<comment type="caution">
    <text evidence="2">The sequence shown here is derived from an EMBL/GenBank/DDBJ whole genome shotgun (WGS) entry which is preliminary data.</text>
</comment>
<dbReference type="Proteomes" id="UP001155241">
    <property type="component" value="Unassembled WGS sequence"/>
</dbReference>
<keyword evidence="1" id="KW-0812">Transmembrane</keyword>
<feature type="transmembrane region" description="Helical" evidence="1">
    <location>
        <begin position="88"/>
        <end position="110"/>
    </location>
</feature>
<dbReference type="AlphaFoldDB" id="A0A9X2F7T7"/>
<dbReference type="RefSeq" id="WP_252851934.1">
    <property type="nucleotide sequence ID" value="NZ_JAMXLR010000026.1"/>
</dbReference>
<feature type="transmembrane region" description="Helical" evidence="1">
    <location>
        <begin position="122"/>
        <end position="145"/>
    </location>
</feature>